<gene>
    <name evidence="1" type="ORF">NU08_2552</name>
</gene>
<dbReference type="AlphaFoldDB" id="A0A444VY77"/>
<name>A0A444VY77_9FLAO</name>
<dbReference type="EMBL" id="JUIV01000008">
    <property type="protein sequence ID" value="RYJ38575.1"/>
    <property type="molecule type" value="Genomic_DNA"/>
</dbReference>
<organism evidence="1 2">
    <name type="scientific">Flavobacterium anhuiense</name>
    <dbReference type="NCBI Taxonomy" id="459526"/>
    <lineage>
        <taxon>Bacteria</taxon>
        <taxon>Pseudomonadati</taxon>
        <taxon>Bacteroidota</taxon>
        <taxon>Flavobacteriia</taxon>
        <taxon>Flavobacteriales</taxon>
        <taxon>Flavobacteriaceae</taxon>
        <taxon>Flavobacterium</taxon>
    </lineage>
</organism>
<comment type="caution">
    <text evidence="1">The sequence shown here is derived from an EMBL/GenBank/DDBJ whole genome shotgun (WGS) entry which is preliminary data.</text>
</comment>
<evidence type="ECO:0000313" key="2">
    <source>
        <dbReference type="Proteomes" id="UP000290433"/>
    </source>
</evidence>
<reference evidence="1 2" key="1">
    <citation type="submission" date="2014-12" db="EMBL/GenBank/DDBJ databases">
        <title>Genome sequence of Flavobacterium anhuiense RCM74.</title>
        <authorList>
            <person name="Kim J.F."/>
            <person name="Song J.Y."/>
            <person name="Kwak M.-J."/>
            <person name="Lee S.-W."/>
        </authorList>
    </citation>
    <scope>NUCLEOTIDE SEQUENCE [LARGE SCALE GENOMIC DNA]</scope>
    <source>
        <strain evidence="1 2">RCM74</strain>
    </source>
</reference>
<dbReference type="Proteomes" id="UP000290433">
    <property type="component" value="Unassembled WGS sequence"/>
</dbReference>
<accession>A0A444VY77</accession>
<sequence>MFGKMLKIRIIGAGKKLTTANINSRFKRSKTAINNKTRQV</sequence>
<proteinExistence type="predicted"/>
<evidence type="ECO:0000313" key="1">
    <source>
        <dbReference type="EMBL" id="RYJ38575.1"/>
    </source>
</evidence>
<protein>
    <submittedName>
        <fullName evidence="1">Uncharacterized protein</fullName>
    </submittedName>
</protein>